<evidence type="ECO:0000313" key="1">
    <source>
        <dbReference type="EMBL" id="ELZ84984.1"/>
    </source>
</evidence>
<name>M0HPF5_HALEO</name>
<dbReference type="Proteomes" id="UP000011612">
    <property type="component" value="Unassembled WGS sequence"/>
</dbReference>
<dbReference type="PATRIC" id="fig|1230453.4.peg.2050"/>
<dbReference type="AlphaFoldDB" id="M0HPF5"/>
<reference evidence="1 2" key="1">
    <citation type="journal article" date="2014" name="PLoS Genet.">
        <title>Phylogenetically driven sequencing of extremely halophilic archaea reveals strategies for static and dynamic osmo-response.</title>
        <authorList>
            <person name="Becker E.A."/>
            <person name="Seitzer P.M."/>
            <person name="Tritt A."/>
            <person name="Larsen D."/>
            <person name="Krusor M."/>
            <person name="Yao A.I."/>
            <person name="Wu D."/>
            <person name="Madern D."/>
            <person name="Eisen J.A."/>
            <person name="Darling A.E."/>
            <person name="Facciotti M.T."/>
        </authorList>
    </citation>
    <scope>NUCLEOTIDE SEQUENCE [LARGE SCALE GENOMIC DNA]</scope>
    <source>
        <strain evidence="1 2">ATCC BAA-1513</strain>
    </source>
</reference>
<sequence>MAEQRLGMSDDLEDAVAKFLSDYNSAMSEYDKGYVDADATLSVIDSHVEELREARE</sequence>
<organism evidence="1 2">
    <name type="scientific">Haloferax elongans ATCC BAA-1513</name>
    <dbReference type="NCBI Taxonomy" id="1230453"/>
    <lineage>
        <taxon>Archaea</taxon>
        <taxon>Methanobacteriati</taxon>
        <taxon>Methanobacteriota</taxon>
        <taxon>Stenosarchaea group</taxon>
        <taxon>Halobacteria</taxon>
        <taxon>Halobacteriales</taxon>
        <taxon>Haloferacaceae</taxon>
        <taxon>Haloferax</taxon>
    </lineage>
</organism>
<comment type="caution">
    <text evidence="1">The sequence shown here is derived from an EMBL/GenBank/DDBJ whole genome shotgun (WGS) entry which is preliminary data.</text>
</comment>
<keyword evidence="2" id="KW-1185">Reference proteome</keyword>
<dbReference type="STRING" id="1230453.C453_10400"/>
<dbReference type="EMBL" id="AOLK01000018">
    <property type="protein sequence ID" value="ELZ84984.1"/>
    <property type="molecule type" value="Genomic_DNA"/>
</dbReference>
<protein>
    <submittedName>
        <fullName evidence="1">Uncharacterized protein</fullName>
    </submittedName>
</protein>
<gene>
    <name evidence="1" type="ORF">C453_10400</name>
</gene>
<accession>M0HPF5</accession>
<proteinExistence type="predicted"/>
<evidence type="ECO:0000313" key="2">
    <source>
        <dbReference type="Proteomes" id="UP000011612"/>
    </source>
</evidence>